<protein>
    <recommendedName>
        <fullName evidence="1">NADH:flavin oxidoreductase/NADH oxidase N-terminal domain-containing protein</fullName>
    </recommendedName>
</protein>
<dbReference type="EMBL" id="JAUJLE010000059">
    <property type="protein sequence ID" value="KAK0993612.1"/>
    <property type="molecule type" value="Genomic_DNA"/>
</dbReference>
<evidence type="ECO:0000313" key="2">
    <source>
        <dbReference type="EMBL" id="KAK0312230.1"/>
    </source>
</evidence>
<comment type="caution">
    <text evidence="2">The sequence shown here is derived from an EMBL/GenBank/DDBJ whole genome shotgun (WGS) entry which is preliminary data.</text>
</comment>
<accession>A0AAN6FDG6</accession>
<proteinExistence type="predicted"/>
<organism evidence="2 4">
    <name type="scientific">Friedmanniomyces endolithicus</name>
    <dbReference type="NCBI Taxonomy" id="329885"/>
    <lineage>
        <taxon>Eukaryota</taxon>
        <taxon>Fungi</taxon>
        <taxon>Dikarya</taxon>
        <taxon>Ascomycota</taxon>
        <taxon>Pezizomycotina</taxon>
        <taxon>Dothideomycetes</taxon>
        <taxon>Dothideomycetidae</taxon>
        <taxon>Mycosphaerellales</taxon>
        <taxon>Teratosphaeriaceae</taxon>
        <taxon>Friedmanniomyces</taxon>
    </lineage>
</organism>
<dbReference type="EMBL" id="JASUXU010000066">
    <property type="protein sequence ID" value="KAK0312230.1"/>
    <property type="molecule type" value="Genomic_DNA"/>
</dbReference>
<dbReference type="AlphaFoldDB" id="A0AAN6FDG6"/>
<evidence type="ECO:0000313" key="4">
    <source>
        <dbReference type="Proteomes" id="UP001168146"/>
    </source>
</evidence>
<dbReference type="Pfam" id="PF00724">
    <property type="entry name" value="Oxidored_FMN"/>
    <property type="match status" value="2"/>
</dbReference>
<dbReference type="InterPro" id="IPR045247">
    <property type="entry name" value="Oye-like"/>
</dbReference>
<keyword evidence="5" id="KW-1185">Reference proteome</keyword>
<dbReference type="PANTHER" id="PTHR22893:SF91">
    <property type="entry name" value="NADPH DEHYDROGENASE 2-RELATED"/>
    <property type="match status" value="1"/>
</dbReference>
<dbReference type="InterPro" id="IPR013785">
    <property type="entry name" value="Aldolase_TIM"/>
</dbReference>
<gene>
    <name evidence="2" type="ORF">LTR82_014026</name>
    <name evidence="3" type="ORF">LTR91_007967</name>
</gene>
<name>A0AAN6FDG6_9PEZI</name>
<reference evidence="2" key="1">
    <citation type="submission" date="2021-12" db="EMBL/GenBank/DDBJ databases">
        <title>Black yeast isolated from Biological Soil Crust.</title>
        <authorList>
            <person name="Kurbessoian T."/>
        </authorList>
    </citation>
    <scope>NUCLEOTIDE SEQUENCE</scope>
    <source>
        <strain evidence="2">CCFEE 5208</strain>
    </source>
</reference>
<reference evidence="3" key="2">
    <citation type="submission" date="2023-06" db="EMBL/GenBank/DDBJ databases">
        <title>Black Yeasts Isolated from many extreme environments.</title>
        <authorList>
            <person name="Coleine C."/>
            <person name="Stajich J.E."/>
            <person name="Selbmann L."/>
        </authorList>
    </citation>
    <scope>NUCLEOTIDE SEQUENCE</scope>
    <source>
        <strain evidence="3">CCFEE 5200</strain>
    </source>
</reference>
<evidence type="ECO:0000313" key="3">
    <source>
        <dbReference type="EMBL" id="KAK0993612.1"/>
    </source>
</evidence>
<feature type="domain" description="NADH:flavin oxidoreductase/NADH oxidase N-terminal" evidence="1">
    <location>
        <begin position="1"/>
        <end position="95"/>
    </location>
</feature>
<dbReference type="PANTHER" id="PTHR22893">
    <property type="entry name" value="NADH OXIDOREDUCTASE-RELATED"/>
    <property type="match status" value="1"/>
</dbReference>
<evidence type="ECO:0000259" key="1">
    <source>
        <dbReference type="Pfam" id="PF00724"/>
    </source>
</evidence>
<dbReference type="Proteomes" id="UP001175353">
    <property type="component" value="Unassembled WGS sequence"/>
</dbReference>
<dbReference type="Gene3D" id="3.20.20.70">
    <property type="entry name" value="Aldolase class I"/>
    <property type="match status" value="2"/>
</dbReference>
<sequence length="306" mass="33966">MAPLTRFRSTMEHIPGKYMKEYYEQRASVPGTLLITEATFIAPQAGGYNNVPGIWSDEQVEAWKPIVDAVHAKGSFIYLQLWALGRAAGAEAAAKNLQREGANGYLIDQFWQDVSNRRNDGYGGSVEKRARFGLEVTKAVIEACGGDSKKVGMRLSPWSTFQSMGMQEPIPQFSYIVEELKKLRLAYLHLVESRTSGKSAVDAEYATVTGNNDKLAEVWGVTAPIILAGGFDAEKAKKAVSEVYTSENVCIAFGRSFISTPDLPFRIQHEIELAPYDRKTFYKAESPDGYIDYPFSKEFLGEASKL</sequence>
<evidence type="ECO:0000313" key="5">
    <source>
        <dbReference type="Proteomes" id="UP001175353"/>
    </source>
</evidence>
<dbReference type="Proteomes" id="UP001168146">
    <property type="component" value="Unassembled WGS sequence"/>
</dbReference>
<dbReference type="InterPro" id="IPR001155">
    <property type="entry name" value="OxRdtase_FMN_N"/>
</dbReference>
<dbReference type="GO" id="GO:0010181">
    <property type="term" value="F:FMN binding"/>
    <property type="evidence" value="ECO:0007669"/>
    <property type="project" value="InterPro"/>
</dbReference>
<feature type="domain" description="NADH:flavin oxidoreductase/NADH oxidase N-terminal" evidence="1">
    <location>
        <begin position="101"/>
        <end position="272"/>
    </location>
</feature>
<dbReference type="SUPFAM" id="SSF51395">
    <property type="entry name" value="FMN-linked oxidoreductases"/>
    <property type="match status" value="1"/>
</dbReference>
<dbReference type="GO" id="GO:0003959">
    <property type="term" value="F:NADPH dehydrogenase activity"/>
    <property type="evidence" value="ECO:0007669"/>
    <property type="project" value="TreeGrafter"/>
</dbReference>